<evidence type="ECO:0000256" key="3">
    <source>
        <dbReference type="ARBA" id="ARBA00022729"/>
    </source>
</evidence>
<dbReference type="PANTHER" id="PTHR30061">
    <property type="entry name" value="MALTOSE-BINDING PERIPLASMIC PROTEIN"/>
    <property type="match status" value="1"/>
</dbReference>
<name>A0ABZ1C0X4_9FIRM</name>
<comment type="similarity">
    <text evidence="1">Belongs to the bacterial solute-binding protein 1 family.</text>
</comment>
<dbReference type="Gene3D" id="3.40.190.10">
    <property type="entry name" value="Periplasmic binding protein-like II"/>
    <property type="match status" value="2"/>
</dbReference>
<dbReference type="Proteomes" id="UP001332192">
    <property type="component" value="Chromosome"/>
</dbReference>
<protein>
    <submittedName>
        <fullName evidence="5">Sugar ABC transporter substrate-binding protein</fullName>
    </submittedName>
</protein>
<dbReference type="InterPro" id="IPR006059">
    <property type="entry name" value="SBP"/>
</dbReference>
<evidence type="ECO:0000256" key="1">
    <source>
        <dbReference type="ARBA" id="ARBA00008520"/>
    </source>
</evidence>
<keyword evidence="6" id="KW-1185">Reference proteome</keyword>
<dbReference type="SUPFAM" id="SSF53850">
    <property type="entry name" value="Periplasmic binding protein-like II"/>
    <property type="match status" value="1"/>
</dbReference>
<evidence type="ECO:0000313" key="5">
    <source>
        <dbReference type="EMBL" id="WRP18677.1"/>
    </source>
</evidence>
<feature type="signal peptide" evidence="4">
    <location>
        <begin position="1"/>
        <end position="24"/>
    </location>
</feature>
<reference evidence="5 6" key="1">
    <citation type="journal article" date="2024" name="Front. Microbiol.">
        <title>Novel thermophilic genera Geochorda gen. nov. and Carboxydochorda gen. nov. from the deep terrestrial subsurface reveal the ecophysiological diversity in the class Limnochordia.</title>
        <authorList>
            <person name="Karnachuk O.V."/>
            <person name="Lukina A.P."/>
            <person name="Avakyan M.R."/>
            <person name="Kadnikov V.V."/>
            <person name="Begmatov S."/>
            <person name="Beletsky A.V."/>
            <person name="Vlasova K.G."/>
            <person name="Novikov A.A."/>
            <person name="Shcherbakova V.A."/>
            <person name="Mardanov A.V."/>
            <person name="Ravin N.V."/>
        </authorList>
    </citation>
    <scope>NUCLEOTIDE SEQUENCE [LARGE SCALE GENOMIC DNA]</scope>
    <source>
        <strain evidence="5 6">L945</strain>
    </source>
</reference>
<dbReference type="EMBL" id="CP141615">
    <property type="protein sequence ID" value="WRP18677.1"/>
    <property type="molecule type" value="Genomic_DNA"/>
</dbReference>
<accession>A0ABZ1C0X4</accession>
<evidence type="ECO:0000313" key="6">
    <source>
        <dbReference type="Proteomes" id="UP001332192"/>
    </source>
</evidence>
<evidence type="ECO:0000256" key="2">
    <source>
        <dbReference type="ARBA" id="ARBA00022448"/>
    </source>
</evidence>
<evidence type="ECO:0000256" key="4">
    <source>
        <dbReference type="SAM" id="SignalP"/>
    </source>
</evidence>
<sequence>MQRRLVFVGALLSLLLLVASVAAAAPSITVWIGGHVVEQEKTWAEIVRNFEKETGIKVNYQLIGFDVYYDKLVTAFTAGEGPDVTFADLGGWVPTFASKGWLEPLDAYLAKSSVTSQIWPNIWGTVEYKGVRYGLPWYTDDRVLLYNTRMFKEAGLDPSKPPQTWNDLISYAKKLTNPQKRTYGYGVSGKKSEVTTLGYMMFLLSNGGQVLTPDYARAAFNSPAGVEALKVYTDLYTVHQVSPPGTLSYGEDDYRTMMAQNRVAMAIGGPWSFPLIEMANPAIKGNYMAAVHPYGKQPASVLGGWASVISKTSKNKDASWKFIEYVTSYEVWREWLRRHGGPMPTRQDVAKDAPELKDPKWRVILDIFPKAGFRPPIPEWPEVSDRIQTMVQNVLAGKMTPQEAANWAEREIDSILNR</sequence>
<organism evidence="5 6">
    <name type="scientific">Carboxydichorda subterranea</name>
    <dbReference type="NCBI Taxonomy" id="3109565"/>
    <lineage>
        <taxon>Bacteria</taxon>
        <taxon>Bacillati</taxon>
        <taxon>Bacillota</taxon>
        <taxon>Limnochordia</taxon>
        <taxon>Limnochordales</taxon>
        <taxon>Geochordaceae</taxon>
        <taxon>Carboxydichorda</taxon>
    </lineage>
</organism>
<keyword evidence="2" id="KW-0813">Transport</keyword>
<dbReference type="RefSeq" id="WP_324717950.1">
    <property type="nucleotide sequence ID" value="NZ_CP141615.1"/>
</dbReference>
<feature type="chain" id="PRO_5047117326" evidence="4">
    <location>
        <begin position="25"/>
        <end position="418"/>
    </location>
</feature>
<keyword evidence="3 4" id="KW-0732">Signal</keyword>
<proteinExistence type="inferred from homology"/>
<gene>
    <name evidence="5" type="ORF">U7230_06670</name>
</gene>
<dbReference type="CDD" id="cd13585">
    <property type="entry name" value="PBP2_TMBP_like"/>
    <property type="match status" value="1"/>
</dbReference>
<dbReference type="Pfam" id="PF01547">
    <property type="entry name" value="SBP_bac_1"/>
    <property type="match status" value="1"/>
</dbReference>
<dbReference type="PANTHER" id="PTHR30061:SF50">
    <property type="entry name" value="MALTOSE_MALTODEXTRIN-BINDING PERIPLASMIC PROTEIN"/>
    <property type="match status" value="1"/>
</dbReference>